<comment type="similarity">
    <text evidence="1">Belongs to the TrbG/VirB9 family.</text>
</comment>
<evidence type="ECO:0000313" key="6">
    <source>
        <dbReference type="Proteomes" id="UP000008815"/>
    </source>
</evidence>
<feature type="signal peptide" evidence="4">
    <location>
        <begin position="1"/>
        <end position="24"/>
    </location>
</feature>
<gene>
    <name evidence="5" type="primary">trbG</name>
    <name evidence="5" type="ordered locus">BMULJ_05953</name>
</gene>
<dbReference type="AlphaFoldDB" id="A0A0H3KQW5"/>
<dbReference type="InterPro" id="IPR038161">
    <property type="entry name" value="VirB9/CagX/TrbG_C_sf"/>
</dbReference>
<dbReference type="InterPro" id="IPR010258">
    <property type="entry name" value="Conjugal_tfr_TrbG/VirB9/CagX"/>
</dbReference>
<proteinExistence type="inferred from homology"/>
<dbReference type="Pfam" id="PF03524">
    <property type="entry name" value="CagX"/>
    <property type="match status" value="1"/>
</dbReference>
<keyword evidence="6" id="KW-1185">Reference proteome</keyword>
<dbReference type="KEGG" id="bmj:BMULJ_05953"/>
<evidence type="ECO:0000256" key="4">
    <source>
        <dbReference type="SAM" id="SignalP"/>
    </source>
</evidence>
<accession>A0A0H3KQW5</accession>
<feature type="region of interest" description="Disordered" evidence="3">
    <location>
        <begin position="177"/>
        <end position="198"/>
    </location>
</feature>
<dbReference type="Gene3D" id="2.60.40.2500">
    <property type="match status" value="1"/>
</dbReference>
<reference evidence="5 6" key="1">
    <citation type="submission" date="2007-04" db="EMBL/GenBank/DDBJ databases">
        <title>Complete genome sequence of Burkholderia multivorans ATCC 17616.</title>
        <authorList>
            <person name="Ohtsubo Y."/>
            <person name="Yamashita A."/>
            <person name="Kurokawa K."/>
            <person name="Takami H."/>
            <person name="Yuhara S."/>
            <person name="Nishiyama E."/>
            <person name="Endo R."/>
            <person name="Miyazaki R."/>
            <person name="Ono A."/>
            <person name="Yano K."/>
            <person name="Ito M."/>
            <person name="Sota M."/>
            <person name="Yuji N."/>
            <person name="Hattori M."/>
            <person name="Tsuda M."/>
        </authorList>
    </citation>
    <scope>NUCLEOTIDE SEQUENCE [LARGE SCALE GENOMIC DNA]</scope>
    <source>
        <strain evidence="6">ATCC 17616 / 249</strain>
    </source>
</reference>
<organism evidence="5 6">
    <name type="scientific">Burkholderia multivorans (strain ATCC 17616 / 249)</name>
    <dbReference type="NCBI Taxonomy" id="395019"/>
    <lineage>
        <taxon>Bacteria</taxon>
        <taxon>Pseudomonadati</taxon>
        <taxon>Pseudomonadota</taxon>
        <taxon>Betaproteobacteria</taxon>
        <taxon>Burkholderiales</taxon>
        <taxon>Burkholderiaceae</taxon>
        <taxon>Burkholderia</taxon>
        <taxon>Burkholderia cepacia complex</taxon>
    </lineage>
</organism>
<evidence type="ECO:0000256" key="1">
    <source>
        <dbReference type="ARBA" id="ARBA00006135"/>
    </source>
</evidence>
<dbReference type="KEGG" id="bmu:Bmul_5546"/>
<dbReference type="Proteomes" id="UP000008815">
    <property type="component" value="Chromosome 3"/>
</dbReference>
<sequence>MKRTRSLLGWGALAVIAASANAFAAKSAANPIAPVPNFDVGSIIGDAMSPVNPYNSGADPITMPGDARMAVFTYSRDKIFRVMTAPLKLTTIELERGETLVSEPAMGDSVQWVLDTDGANHVYVKPTKPGLVNTLHLSTNRREYELTLVSSPLGGLFYQNVRFSYANSLMAKVRARGNATGEEHDTDQGAPSDSGPIGVSPDKLNFEYTVSGTNSLKPETVFDDGTFIWIRMPPRTPFAVPTIKDGGDVVSPNFIRRGPYIVIQRLADEVKLTRPGEEVTITRGRRGLFGF</sequence>
<dbReference type="GeneID" id="93168632"/>
<dbReference type="STRING" id="395019.BMULJ_05953"/>
<feature type="chain" id="PRO_5002613922" evidence="4">
    <location>
        <begin position="25"/>
        <end position="291"/>
    </location>
</feature>
<protein>
    <submittedName>
        <fullName evidence="5">Type IV secretion system protein</fullName>
    </submittedName>
</protein>
<dbReference type="eggNOG" id="COG3504">
    <property type="taxonomic scope" value="Bacteria"/>
</dbReference>
<dbReference type="HOGENOM" id="CLU_058585_0_1_4"/>
<evidence type="ECO:0000256" key="3">
    <source>
        <dbReference type="SAM" id="MobiDB-lite"/>
    </source>
</evidence>
<evidence type="ECO:0000313" key="5">
    <source>
        <dbReference type="EMBL" id="BAG47757.1"/>
    </source>
</evidence>
<dbReference type="RefSeq" id="WP_012217947.1">
    <property type="nucleotide sequence ID" value="NC_010087.1"/>
</dbReference>
<evidence type="ECO:0000256" key="2">
    <source>
        <dbReference type="ARBA" id="ARBA00022729"/>
    </source>
</evidence>
<dbReference type="InterPro" id="IPR033645">
    <property type="entry name" value="VirB9/CagX/TrbG_C"/>
</dbReference>
<dbReference type="EMBL" id="AP009387">
    <property type="protein sequence ID" value="BAG47757.1"/>
    <property type="molecule type" value="Genomic_DNA"/>
</dbReference>
<name>A0A0H3KQW5_BURM1</name>
<keyword evidence="2 4" id="KW-0732">Signal</keyword>
<dbReference type="CDD" id="cd06911">
    <property type="entry name" value="VirB9_CagX_TrbG"/>
    <property type="match status" value="1"/>
</dbReference>